<dbReference type="InterPro" id="IPR055166">
    <property type="entry name" value="Transc_reg_Sar_Rot_HTH"/>
</dbReference>
<comment type="subcellular location">
    <subcellularLocation>
        <location evidence="1">Cytoplasm</location>
    </subcellularLocation>
</comment>
<evidence type="ECO:0000256" key="4">
    <source>
        <dbReference type="ARBA" id="ARBA00023125"/>
    </source>
</evidence>
<feature type="domain" description="HTH marR-type" evidence="6">
    <location>
        <begin position="16"/>
        <end position="146"/>
    </location>
</feature>
<dbReference type="Pfam" id="PF22381">
    <property type="entry name" value="Staph_reg_Sar_Rot"/>
    <property type="match status" value="1"/>
</dbReference>
<dbReference type="RefSeq" id="WP_280734195.1">
    <property type="nucleotide sequence ID" value="NZ_CP120368.1"/>
</dbReference>
<dbReference type="PROSITE" id="PS50995">
    <property type="entry name" value="HTH_MARR_2"/>
    <property type="match status" value="1"/>
</dbReference>
<dbReference type="InterPro" id="IPR000835">
    <property type="entry name" value="HTH_MarR-typ"/>
</dbReference>
<keyword evidence="4" id="KW-0238">DNA-binding</keyword>
<evidence type="ECO:0000313" key="8">
    <source>
        <dbReference type="Proteomes" id="UP001235547"/>
    </source>
</evidence>
<proteinExistence type="predicted"/>
<dbReference type="EMBL" id="CP120371">
    <property type="protein sequence ID" value="WEX83381.1"/>
    <property type="molecule type" value="Genomic_DNA"/>
</dbReference>
<gene>
    <name evidence="7" type="ORF">PYH38_005759</name>
</gene>
<dbReference type="InterPro" id="IPR039422">
    <property type="entry name" value="MarR/SlyA-like"/>
</dbReference>
<dbReference type="Proteomes" id="UP001235547">
    <property type="component" value="Chromosome 1"/>
</dbReference>
<protein>
    <submittedName>
        <fullName evidence="7">MarR family transcriptional regulator</fullName>
    </submittedName>
</protein>
<dbReference type="InterPro" id="IPR036390">
    <property type="entry name" value="WH_DNA-bd_sf"/>
</dbReference>
<evidence type="ECO:0000256" key="1">
    <source>
        <dbReference type="ARBA" id="ARBA00004496"/>
    </source>
</evidence>
<dbReference type="SMART" id="SM00347">
    <property type="entry name" value="HTH_MARR"/>
    <property type="match status" value="1"/>
</dbReference>
<accession>A0ABY8D2K6</accession>
<sequence length="150" mass="16819">MAKADVPASDDLMKLDNFLCFAIYSANHAFTRVYKPLLDELELTYPQYLVMVVLWEKDDQTVGSLGEKLFLESSTLTPMLKRLEAMGYVSRVRDKADERQVRVRLTDTGRALRAKAKAVPLGIAGATEMEPAEISRLKQEIAALRASLLK</sequence>
<dbReference type="PANTHER" id="PTHR33164">
    <property type="entry name" value="TRANSCRIPTIONAL REGULATOR, MARR FAMILY"/>
    <property type="match status" value="1"/>
</dbReference>
<dbReference type="Gene3D" id="1.10.10.10">
    <property type="entry name" value="Winged helix-like DNA-binding domain superfamily/Winged helix DNA-binding domain"/>
    <property type="match status" value="1"/>
</dbReference>
<evidence type="ECO:0000256" key="2">
    <source>
        <dbReference type="ARBA" id="ARBA00022490"/>
    </source>
</evidence>
<keyword evidence="5" id="KW-0804">Transcription</keyword>
<reference evidence="7 8" key="1">
    <citation type="submission" date="2023-03" db="EMBL/GenBank/DDBJ databases">
        <authorList>
            <person name="Kaur S."/>
            <person name="Espinosa-Saiz D."/>
            <person name="Velazquez E."/>
            <person name="Menendez E."/>
            <person name="diCenzo G.C."/>
        </authorList>
    </citation>
    <scope>NUCLEOTIDE SEQUENCE [LARGE SCALE GENOMIC DNA]</scope>
    <source>
        <strain evidence="7 8">LMG 27395</strain>
    </source>
</reference>
<dbReference type="InterPro" id="IPR036388">
    <property type="entry name" value="WH-like_DNA-bd_sf"/>
</dbReference>
<keyword evidence="8" id="KW-1185">Reference proteome</keyword>
<dbReference type="SUPFAM" id="SSF46785">
    <property type="entry name" value="Winged helix' DNA-binding domain"/>
    <property type="match status" value="1"/>
</dbReference>
<dbReference type="PRINTS" id="PR00598">
    <property type="entry name" value="HTHMARR"/>
</dbReference>
<evidence type="ECO:0000256" key="3">
    <source>
        <dbReference type="ARBA" id="ARBA00023015"/>
    </source>
</evidence>
<keyword evidence="2" id="KW-0963">Cytoplasm</keyword>
<evidence type="ECO:0000256" key="5">
    <source>
        <dbReference type="ARBA" id="ARBA00023163"/>
    </source>
</evidence>
<dbReference type="PANTHER" id="PTHR33164:SF5">
    <property type="entry name" value="ORGANIC HYDROPEROXIDE RESISTANCE TRANSCRIPTIONAL REGULATOR"/>
    <property type="match status" value="1"/>
</dbReference>
<evidence type="ECO:0000259" key="6">
    <source>
        <dbReference type="PROSITE" id="PS50995"/>
    </source>
</evidence>
<keyword evidence="3" id="KW-0805">Transcription regulation</keyword>
<name>A0ABY8D2K6_9HYPH</name>
<organism evidence="7 8">
    <name type="scientific">Sinorhizobium numidicum</name>
    <dbReference type="NCBI Taxonomy" id="680248"/>
    <lineage>
        <taxon>Bacteria</taxon>
        <taxon>Pseudomonadati</taxon>
        <taxon>Pseudomonadota</taxon>
        <taxon>Alphaproteobacteria</taxon>
        <taxon>Hyphomicrobiales</taxon>
        <taxon>Rhizobiaceae</taxon>
        <taxon>Sinorhizobium/Ensifer group</taxon>
        <taxon>Sinorhizobium</taxon>
    </lineage>
</organism>
<evidence type="ECO:0000313" key="7">
    <source>
        <dbReference type="EMBL" id="WEX83381.1"/>
    </source>
</evidence>